<sequence length="54" mass="6026">MASRRLMGSLSRSTCTSPSSITPSCLLASLSSLYFTETKLDRSNSRDEERQPNR</sequence>
<protein>
    <submittedName>
        <fullName evidence="2">Uncharacterized protein</fullName>
    </submittedName>
</protein>
<reference evidence="2" key="1">
    <citation type="submission" date="2014-09" db="EMBL/GenBank/DDBJ databases">
        <authorList>
            <person name="Magalhaes I.L.F."/>
            <person name="Oliveira U."/>
            <person name="Santos F.R."/>
            <person name="Vidigal T.H.D.A."/>
            <person name="Brescovit A.D."/>
            <person name="Santos A.J."/>
        </authorList>
    </citation>
    <scope>NUCLEOTIDE SEQUENCE</scope>
    <source>
        <tissue evidence="2">Shoot tissue taken approximately 20 cm above the soil surface</tissue>
    </source>
</reference>
<proteinExistence type="predicted"/>
<organism evidence="2">
    <name type="scientific">Arundo donax</name>
    <name type="common">Giant reed</name>
    <name type="synonym">Donax arundinaceus</name>
    <dbReference type="NCBI Taxonomy" id="35708"/>
    <lineage>
        <taxon>Eukaryota</taxon>
        <taxon>Viridiplantae</taxon>
        <taxon>Streptophyta</taxon>
        <taxon>Embryophyta</taxon>
        <taxon>Tracheophyta</taxon>
        <taxon>Spermatophyta</taxon>
        <taxon>Magnoliopsida</taxon>
        <taxon>Liliopsida</taxon>
        <taxon>Poales</taxon>
        <taxon>Poaceae</taxon>
        <taxon>PACMAD clade</taxon>
        <taxon>Arundinoideae</taxon>
        <taxon>Arundineae</taxon>
        <taxon>Arundo</taxon>
    </lineage>
</organism>
<dbReference type="EMBL" id="GBRH01227938">
    <property type="protein sequence ID" value="JAD69957.1"/>
    <property type="molecule type" value="Transcribed_RNA"/>
</dbReference>
<feature type="region of interest" description="Disordered" evidence="1">
    <location>
        <begin position="1"/>
        <end position="23"/>
    </location>
</feature>
<evidence type="ECO:0000313" key="2">
    <source>
        <dbReference type="EMBL" id="JAD69957.1"/>
    </source>
</evidence>
<reference evidence="2" key="2">
    <citation type="journal article" date="2015" name="Data Brief">
        <title>Shoot transcriptome of the giant reed, Arundo donax.</title>
        <authorList>
            <person name="Barrero R.A."/>
            <person name="Guerrero F.D."/>
            <person name="Moolhuijzen P."/>
            <person name="Goolsby J.A."/>
            <person name="Tidwell J."/>
            <person name="Bellgard S.E."/>
            <person name="Bellgard M.I."/>
        </authorList>
    </citation>
    <scope>NUCLEOTIDE SEQUENCE</scope>
    <source>
        <tissue evidence="2">Shoot tissue taken approximately 20 cm above the soil surface</tissue>
    </source>
</reference>
<dbReference type="AlphaFoldDB" id="A0A0A9CEM9"/>
<name>A0A0A9CEM9_ARUDO</name>
<accession>A0A0A9CEM9</accession>
<feature type="compositionally biased region" description="Low complexity" evidence="1">
    <location>
        <begin position="9"/>
        <end position="23"/>
    </location>
</feature>
<evidence type="ECO:0000256" key="1">
    <source>
        <dbReference type="SAM" id="MobiDB-lite"/>
    </source>
</evidence>